<accession>A0A919WFB8</accession>
<comment type="caution">
    <text evidence="1">The sequence shown here is derived from an EMBL/GenBank/DDBJ whole genome shotgun (WGS) entry which is preliminary data.</text>
</comment>
<dbReference type="Proteomes" id="UP000682111">
    <property type="component" value="Unassembled WGS sequence"/>
</dbReference>
<dbReference type="EMBL" id="BORC01000001">
    <property type="protein sequence ID" value="GIN60737.1"/>
    <property type="molecule type" value="Genomic_DNA"/>
</dbReference>
<gene>
    <name evidence="1" type="ORF">J27TS8_07300</name>
</gene>
<sequence>MKSPLYPLDSTFTFCPDLLKNKRIDNYIIKGPTMVLLIKNIDNSVYCYILTILPY</sequence>
<evidence type="ECO:0000313" key="2">
    <source>
        <dbReference type="Proteomes" id="UP000682111"/>
    </source>
</evidence>
<evidence type="ECO:0000313" key="1">
    <source>
        <dbReference type="EMBL" id="GIN60737.1"/>
    </source>
</evidence>
<proteinExistence type="predicted"/>
<organism evidence="1 2">
    <name type="scientific">Robertmurraya siralis</name>
    <dbReference type="NCBI Taxonomy" id="77777"/>
    <lineage>
        <taxon>Bacteria</taxon>
        <taxon>Bacillati</taxon>
        <taxon>Bacillota</taxon>
        <taxon>Bacilli</taxon>
        <taxon>Bacillales</taxon>
        <taxon>Bacillaceae</taxon>
        <taxon>Robertmurraya</taxon>
    </lineage>
</organism>
<name>A0A919WFB8_9BACI</name>
<reference evidence="1" key="1">
    <citation type="submission" date="2021-03" db="EMBL/GenBank/DDBJ databases">
        <title>Antimicrobial resistance genes in bacteria isolated from Japanese honey, and their potential for conferring macrolide and lincosamide resistance in the American foulbrood pathogen Paenibacillus larvae.</title>
        <authorList>
            <person name="Okamoto M."/>
            <person name="Kumagai M."/>
            <person name="Kanamori H."/>
            <person name="Takamatsu D."/>
        </authorList>
    </citation>
    <scope>NUCLEOTIDE SEQUENCE</scope>
    <source>
        <strain evidence="1">J27TS8</strain>
    </source>
</reference>
<protein>
    <submittedName>
        <fullName evidence="1">Uncharacterized protein</fullName>
    </submittedName>
</protein>
<dbReference type="AlphaFoldDB" id="A0A919WFB8"/>
<keyword evidence="2" id="KW-1185">Reference proteome</keyword>